<evidence type="ECO:0000313" key="7">
    <source>
        <dbReference type="EMBL" id="GFY88997.1"/>
    </source>
</evidence>
<dbReference type="EMBL" id="BJWL01000006">
    <property type="protein sequence ID" value="GFY88997.1"/>
    <property type="molecule type" value="Genomic_DNA"/>
</dbReference>
<dbReference type="OrthoDB" id="1898716at2759"/>
<dbReference type="GO" id="GO:0005634">
    <property type="term" value="C:nucleus"/>
    <property type="evidence" value="ECO:0007669"/>
    <property type="project" value="UniProtKB-SubCell"/>
</dbReference>
<dbReference type="InterPro" id="IPR036879">
    <property type="entry name" value="TF_MADSbox_sf"/>
</dbReference>
<sequence length="115" mass="13207">MKFIQHKGVHINNFSKRKARIFKKASELCTFPGTEVGVIFFSPTGKPYSFAHPNIESVINRFLDQNPSQNYLTTNFGEADDICELNKKYDEVLKQLEAEEEKGKLFGPDGKRTYE</sequence>
<comment type="subcellular location">
    <subcellularLocation>
        <location evidence="1">Nucleus</location>
    </subcellularLocation>
</comment>
<dbReference type="Gene3D" id="3.40.1810.10">
    <property type="entry name" value="Transcription factor, MADS-box"/>
    <property type="match status" value="1"/>
</dbReference>
<evidence type="ECO:0000256" key="5">
    <source>
        <dbReference type="ARBA" id="ARBA00023242"/>
    </source>
</evidence>
<dbReference type="SMART" id="SM00432">
    <property type="entry name" value="MADS"/>
    <property type="match status" value="1"/>
</dbReference>
<feature type="domain" description="MADS-box" evidence="6">
    <location>
        <begin position="1"/>
        <end position="54"/>
    </location>
</feature>
<accession>A0A7J0ETU0</accession>
<keyword evidence="3" id="KW-0238">DNA-binding</keyword>
<keyword evidence="5" id="KW-0539">Nucleus</keyword>
<organism evidence="7 8">
    <name type="scientific">Actinidia rufa</name>
    <dbReference type="NCBI Taxonomy" id="165716"/>
    <lineage>
        <taxon>Eukaryota</taxon>
        <taxon>Viridiplantae</taxon>
        <taxon>Streptophyta</taxon>
        <taxon>Embryophyta</taxon>
        <taxon>Tracheophyta</taxon>
        <taxon>Spermatophyta</taxon>
        <taxon>Magnoliopsida</taxon>
        <taxon>eudicotyledons</taxon>
        <taxon>Gunneridae</taxon>
        <taxon>Pentapetalae</taxon>
        <taxon>asterids</taxon>
        <taxon>Ericales</taxon>
        <taxon>Actinidiaceae</taxon>
        <taxon>Actinidia</taxon>
    </lineage>
</organism>
<evidence type="ECO:0000256" key="1">
    <source>
        <dbReference type="ARBA" id="ARBA00004123"/>
    </source>
</evidence>
<evidence type="ECO:0000256" key="4">
    <source>
        <dbReference type="ARBA" id="ARBA00023163"/>
    </source>
</evidence>
<protein>
    <submittedName>
        <fullName evidence="7">AGAMOUS-like 61</fullName>
    </submittedName>
</protein>
<dbReference type="Proteomes" id="UP000585474">
    <property type="component" value="Unassembled WGS sequence"/>
</dbReference>
<dbReference type="InterPro" id="IPR002100">
    <property type="entry name" value="TF_MADSbox"/>
</dbReference>
<dbReference type="PROSITE" id="PS50066">
    <property type="entry name" value="MADS_BOX_2"/>
    <property type="match status" value="1"/>
</dbReference>
<reference evidence="7 8" key="1">
    <citation type="submission" date="2019-07" db="EMBL/GenBank/DDBJ databases">
        <title>De Novo Assembly of kiwifruit Actinidia rufa.</title>
        <authorList>
            <person name="Sugita-Konishi S."/>
            <person name="Sato K."/>
            <person name="Mori E."/>
            <person name="Abe Y."/>
            <person name="Kisaki G."/>
            <person name="Hamano K."/>
            <person name="Suezawa K."/>
            <person name="Otani M."/>
            <person name="Fukuda T."/>
            <person name="Manabe T."/>
            <person name="Gomi K."/>
            <person name="Tabuchi M."/>
            <person name="Akimitsu K."/>
            <person name="Kataoka I."/>
        </authorList>
    </citation>
    <scope>NUCLEOTIDE SEQUENCE [LARGE SCALE GENOMIC DNA]</scope>
    <source>
        <strain evidence="8">cv. Fuchu</strain>
    </source>
</reference>
<evidence type="ECO:0000313" key="8">
    <source>
        <dbReference type="Proteomes" id="UP000585474"/>
    </source>
</evidence>
<keyword evidence="2" id="KW-0805">Transcription regulation</keyword>
<dbReference type="SUPFAM" id="SSF55455">
    <property type="entry name" value="SRF-like"/>
    <property type="match status" value="1"/>
</dbReference>
<evidence type="ECO:0000259" key="6">
    <source>
        <dbReference type="PROSITE" id="PS50066"/>
    </source>
</evidence>
<gene>
    <name evidence="7" type="ORF">Acr_06g0009370</name>
</gene>
<dbReference type="Pfam" id="PF00319">
    <property type="entry name" value="SRF-TF"/>
    <property type="match status" value="1"/>
</dbReference>
<proteinExistence type="predicted"/>
<keyword evidence="4" id="KW-0804">Transcription</keyword>
<dbReference type="PANTHER" id="PTHR11945">
    <property type="entry name" value="MADS BOX PROTEIN"/>
    <property type="match status" value="1"/>
</dbReference>
<keyword evidence="8" id="KW-1185">Reference proteome</keyword>
<dbReference type="GO" id="GO:0046983">
    <property type="term" value="F:protein dimerization activity"/>
    <property type="evidence" value="ECO:0007669"/>
    <property type="project" value="InterPro"/>
</dbReference>
<dbReference type="GO" id="GO:0000978">
    <property type="term" value="F:RNA polymerase II cis-regulatory region sequence-specific DNA binding"/>
    <property type="evidence" value="ECO:0007669"/>
    <property type="project" value="TreeGrafter"/>
</dbReference>
<dbReference type="GO" id="GO:0000981">
    <property type="term" value="F:DNA-binding transcription factor activity, RNA polymerase II-specific"/>
    <property type="evidence" value="ECO:0007669"/>
    <property type="project" value="TreeGrafter"/>
</dbReference>
<dbReference type="AlphaFoldDB" id="A0A7J0ETU0"/>
<comment type="caution">
    <text evidence="7">The sequence shown here is derived from an EMBL/GenBank/DDBJ whole genome shotgun (WGS) entry which is preliminary data.</text>
</comment>
<evidence type="ECO:0000256" key="2">
    <source>
        <dbReference type="ARBA" id="ARBA00023015"/>
    </source>
</evidence>
<evidence type="ECO:0000256" key="3">
    <source>
        <dbReference type="ARBA" id="ARBA00023125"/>
    </source>
</evidence>
<name>A0A7J0ETU0_9ERIC</name>
<dbReference type="PANTHER" id="PTHR11945:SF725">
    <property type="entry name" value="AGAMOUS-LIKE 58-RELATED"/>
    <property type="match status" value="1"/>
</dbReference>